<dbReference type="PRINTS" id="PR00080">
    <property type="entry name" value="SDRFAMILY"/>
</dbReference>
<dbReference type="NCBIfam" id="NF009463">
    <property type="entry name" value="PRK12823.1"/>
    <property type="match status" value="1"/>
</dbReference>
<accession>A0A0B6THV3</accession>
<dbReference type="SUPFAM" id="SSF51735">
    <property type="entry name" value="NAD(P)-binding Rossmann-fold domains"/>
    <property type="match status" value="1"/>
</dbReference>
<dbReference type="Proteomes" id="UP000031928">
    <property type="component" value="Chromosome"/>
</dbReference>
<evidence type="ECO:0000313" key="4">
    <source>
        <dbReference type="EMBL" id="AJK69542.1"/>
    </source>
</evidence>
<evidence type="ECO:0000256" key="2">
    <source>
        <dbReference type="RuleBase" id="RU000363"/>
    </source>
</evidence>
<keyword evidence="4" id="KW-0560">Oxidoreductase</keyword>
<protein>
    <submittedName>
        <fullName evidence="4">1,6-dihydroxycyclohexa-2, 4-diene-1-carboxylatedehydrogenase</fullName>
        <ecNumber evidence="4">1.3.1.25</ecNumber>
    </submittedName>
</protein>
<dbReference type="InterPro" id="IPR020904">
    <property type="entry name" value="Sc_DH/Rdtase_CS"/>
</dbReference>
<dbReference type="HOGENOM" id="CLU_010194_1_2_11"/>
<dbReference type="NCBIfam" id="NF040811">
    <property type="entry name" value="BenD"/>
    <property type="match status" value="1"/>
</dbReference>
<dbReference type="PRINTS" id="PR00081">
    <property type="entry name" value="GDHRDH"/>
</dbReference>
<dbReference type="GO" id="GO:0047116">
    <property type="term" value="F:1,6-dihydroxycyclohexa-2,4-diene-1-carboxylate dehydrogenase activity"/>
    <property type="evidence" value="ECO:0007669"/>
    <property type="project" value="UniProtKB-EC"/>
</dbReference>
<dbReference type="InterPro" id="IPR036291">
    <property type="entry name" value="NAD(P)-bd_dom_sf"/>
</dbReference>
<organism evidence="4 5">
    <name type="scientific">Corynebacterium marinum DSM 44953</name>
    <dbReference type="NCBI Taxonomy" id="1224162"/>
    <lineage>
        <taxon>Bacteria</taxon>
        <taxon>Bacillati</taxon>
        <taxon>Actinomycetota</taxon>
        <taxon>Actinomycetes</taxon>
        <taxon>Mycobacteriales</taxon>
        <taxon>Corynebacteriaceae</taxon>
        <taxon>Corynebacterium</taxon>
    </lineage>
</organism>
<evidence type="ECO:0000256" key="3">
    <source>
        <dbReference type="SAM" id="MobiDB-lite"/>
    </source>
</evidence>
<dbReference type="GO" id="GO:0030497">
    <property type="term" value="P:fatty acid elongation"/>
    <property type="evidence" value="ECO:0007669"/>
    <property type="project" value="TreeGrafter"/>
</dbReference>
<keyword evidence="5" id="KW-1185">Reference proteome</keyword>
<dbReference type="Gene3D" id="3.40.50.720">
    <property type="entry name" value="NAD(P)-binding Rossmann-like Domain"/>
    <property type="match status" value="1"/>
</dbReference>
<comment type="similarity">
    <text evidence="1 2">Belongs to the short-chain dehydrogenases/reductases (SDR) family.</text>
</comment>
<dbReference type="KEGG" id="cmq:B840_09755"/>
<evidence type="ECO:0000256" key="1">
    <source>
        <dbReference type="ARBA" id="ARBA00006484"/>
    </source>
</evidence>
<proteinExistence type="inferred from homology"/>
<dbReference type="EC" id="1.3.1.25" evidence="4"/>
<dbReference type="InterPro" id="IPR047686">
    <property type="entry name" value="BenD"/>
</dbReference>
<dbReference type="EMBL" id="CP007790">
    <property type="protein sequence ID" value="AJK69542.1"/>
    <property type="molecule type" value="Genomic_DNA"/>
</dbReference>
<dbReference type="OrthoDB" id="286404at2"/>
<dbReference type="PANTHER" id="PTHR42760">
    <property type="entry name" value="SHORT-CHAIN DEHYDROGENASES/REDUCTASES FAMILY MEMBER"/>
    <property type="match status" value="1"/>
</dbReference>
<dbReference type="AlphaFoldDB" id="A0A0B6THV3"/>
<reference evidence="4 5" key="1">
    <citation type="submission" date="2014-05" db="EMBL/GenBank/DDBJ databases">
        <title>Complete genome sequence of Corynebacterium marinum DSM 44953.</title>
        <authorList>
            <person name="Schaffert L."/>
            <person name="Albersmeier A."/>
            <person name="Kalinowski J."/>
            <person name="Ruckert C."/>
        </authorList>
    </citation>
    <scope>NUCLEOTIDE SEQUENCE [LARGE SCALE GENOMIC DNA]</scope>
    <source>
        <strain evidence="4 5">DSM 44953</strain>
    </source>
</reference>
<dbReference type="GO" id="GO:0016616">
    <property type="term" value="F:oxidoreductase activity, acting on the CH-OH group of donors, NAD or NADP as acceptor"/>
    <property type="evidence" value="ECO:0007669"/>
    <property type="project" value="TreeGrafter"/>
</dbReference>
<dbReference type="Pfam" id="PF00106">
    <property type="entry name" value="adh_short"/>
    <property type="match status" value="1"/>
</dbReference>
<dbReference type="STRING" id="1224162.B840_09755"/>
<evidence type="ECO:0000313" key="5">
    <source>
        <dbReference type="Proteomes" id="UP000031928"/>
    </source>
</evidence>
<dbReference type="PROSITE" id="PS00061">
    <property type="entry name" value="ADH_SHORT"/>
    <property type="match status" value="1"/>
</dbReference>
<feature type="region of interest" description="Disordered" evidence="3">
    <location>
        <begin position="1"/>
        <end position="21"/>
    </location>
</feature>
<name>A0A0B6THV3_9CORY</name>
<gene>
    <name evidence="4" type="primary">xylL</name>
    <name evidence="4" type="ORF">B840_09755</name>
</gene>
<dbReference type="PANTHER" id="PTHR42760:SF123">
    <property type="entry name" value="OXIDOREDUCTASE"/>
    <property type="match status" value="1"/>
</dbReference>
<sequence>MSSDPKGAMPTGEGVSGPPEFFTPDRFAGQNVLITGAAQGIGQAVAHRIAHENGSLFLVDRAEIVHEVAAELAEVTTGTVGSATADLETWEGAEAMVAAGVEKLGCIDVVINNVGGTIWAKPFEHYTPEEIEKEIRRSLFTTLWSVRAELPALIDNGGGTIVNVSSVATRGVNRVPYAAAKGGVNALVSALALEAAEKNVRVVATAPGGTLAPARKVERGPGPEGEREKEWYQQIVDQTIDSSLFKRYGTLAEQAAPIVFLASREASYITGTVVPVAGGDQG</sequence>
<dbReference type="InterPro" id="IPR002347">
    <property type="entry name" value="SDR_fam"/>
</dbReference>